<accession>A0ACB9K613</accession>
<gene>
    <name evidence="1" type="ORF">L1987_01710</name>
</gene>
<reference evidence="1 2" key="2">
    <citation type="journal article" date="2022" name="Mol. Ecol. Resour.">
        <title>The genomes of chicory, endive, great burdock and yacon provide insights into Asteraceae paleo-polyploidization history and plant inulin production.</title>
        <authorList>
            <person name="Fan W."/>
            <person name="Wang S."/>
            <person name="Wang H."/>
            <person name="Wang A."/>
            <person name="Jiang F."/>
            <person name="Liu H."/>
            <person name="Zhao H."/>
            <person name="Xu D."/>
            <person name="Zhang Y."/>
        </authorList>
    </citation>
    <scope>NUCLEOTIDE SEQUENCE [LARGE SCALE GENOMIC DNA]</scope>
    <source>
        <strain evidence="2">cv. Yunnan</strain>
        <tissue evidence="1">Leaves</tissue>
    </source>
</reference>
<comment type="caution">
    <text evidence="1">The sequence shown here is derived from an EMBL/GenBank/DDBJ whole genome shotgun (WGS) entry which is preliminary data.</text>
</comment>
<proteinExistence type="predicted"/>
<dbReference type="Proteomes" id="UP001056120">
    <property type="component" value="Linkage Group LG01"/>
</dbReference>
<evidence type="ECO:0000313" key="1">
    <source>
        <dbReference type="EMBL" id="KAI3827630.1"/>
    </source>
</evidence>
<reference evidence="2" key="1">
    <citation type="journal article" date="2022" name="Mol. Ecol. Resour.">
        <title>The genomes of chicory, endive, great burdock and yacon provide insights into Asteraceae palaeo-polyploidization history and plant inulin production.</title>
        <authorList>
            <person name="Fan W."/>
            <person name="Wang S."/>
            <person name="Wang H."/>
            <person name="Wang A."/>
            <person name="Jiang F."/>
            <person name="Liu H."/>
            <person name="Zhao H."/>
            <person name="Xu D."/>
            <person name="Zhang Y."/>
        </authorList>
    </citation>
    <scope>NUCLEOTIDE SEQUENCE [LARGE SCALE GENOMIC DNA]</scope>
    <source>
        <strain evidence="2">cv. Yunnan</strain>
    </source>
</reference>
<name>A0ACB9K613_9ASTR</name>
<keyword evidence="2" id="KW-1185">Reference proteome</keyword>
<dbReference type="EMBL" id="CM042018">
    <property type="protein sequence ID" value="KAI3827630.1"/>
    <property type="molecule type" value="Genomic_DNA"/>
</dbReference>
<evidence type="ECO:0000313" key="2">
    <source>
        <dbReference type="Proteomes" id="UP001056120"/>
    </source>
</evidence>
<protein>
    <submittedName>
        <fullName evidence="1">Uncharacterized protein</fullName>
    </submittedName>
</protein>
<organism evidence="1 2">
    <name type="scientific">Smallanthus sonchifolius</name>
    <dbReference type="NCBI Taxonomy" id="185202"/>
    <lineage>
        <taxon>Eukaryota</taxon>
        <taxon>Viridiplantae</taxon>
        <taxon>Streptophyta</taxon>
        <taxon>Embryophyta</taxon>
        <taxon>Tracheophyta</taxon>
        <taxon>Spermatophyta</taxon>
        <taxon>Magnoliopsida</taxon>
        <taxon>eudicotyledons</taxon>
        <taxon>Gunneridae</taxon>
        <taxon>Pentapetalae</taxon>
        <taxon>asterids</taxon>
        <taxon>campanulids</taxon>
        <taxon>Asterales</taxon>
        <taxon>Asteraceae</taxon>
        <taxon>Asteroideae</taxon>
        <taxon>Heliantheae alliance</taxon>
        <taxon>Millerieae</taxon>
        <taxon>Smallanthus</taxon>
    </lineage>
</organism>
<sequence>MPCYLCKLRYYNCNQLGHFARECKAPKANPTAAQPRQAQQGQAGQNTQPAQNAACATQQPGLIEFDWSFQCEEISANNQALMADTTEIPPQIKMKSFIK</sequence>